<sequence length="866" mass="97837">MSPSTEIPKTYDPNSVEERWLQEWNDEDNYFDPLSCKPQFIIDTPPPYPTGNFHIGNGFNWCYIDFIARYKRMRGFNVMFPQGWDCHGLPTEVKVEEIHGITKNDVPRDEFRRMCRELTIQNIEKMRATMRRCGFSTDWSNEYITMMPEYYRKTQISFLRMLKAGDIYQSEHPVNFCTRCETAIAFAEVAYDDRTTLLNFFNFDGVEIATTRPELLAACVAVAVHPDDERYVGMEGNTLTVPLFGYDVPVITDAAVDPEFGSGAVMICTFGDKQDVHWWKQHNLDLRKAIDLSGRMTATAAPYDGLTTTECRERVLADMKEQGILIRQEDLDQRVGACWRCKTPIEILSERQWFVKIHNEGIIKAAKNIMWTPDHMYSRLENWASQMEWDWCISRQRIFATPIPVWFCDSCGEVIVPDEADLPIDPTTESPKHACPVCGGTSFTGEEDVLDTWMDSSISVLNVTGWDGGEIPERFPAQIRPQGHDIIRTWAFYTILRSLALTGSKPWNEILVNGMVLGEDGYKMSKSRDNIIPPEAILKDYGADAFRQWSAIGAATGSDIVFNWTDVVAASRFQTKLWNISRFVLMQPGNTGSLSEDSVTALADRWLMCRLSATVAEVTEAMEGYQFDRAIRAIREFSRDVFADNYIELVKGRLYEDEGPARDSALYTLRLSLATICRMFAPITPFFSEECYSYFGCGSVHAAGWPDLSFVDEDADRKGALLSTVVSEVRRFKHDNGMALNAPLGSVFVYAPDEVDDAGDASRALNATVTWSTEEPQLERVISDVDFSMAVIGPKLRNKARGFMDVVRALSEDDLRDGVSHVTVDGEEVAVPEGAYELVYAYRVAGKEVDVLTLDDGVIVTVSRTA</sequence>
<dbReference type="Pfam" id="PF00133">
    <property type="entry name" value="tRNA-synt_1"/>
    <property type="match status" value="1"/>
</dbReference>
<proteinExistence type="inferred from homology"/>
<protein>
    <recommendedName>
        <fullName evidence="11">Valine--tRNA ligase</fullName>
        <ecNumber evidence="11">6.1.1.9</ecNumber>
    </recommendedName>
    <alternativeName>
        <fullName evidence="11">Valyl-tRNA synthetase</fullName>
        <shortName evidence="11">ValRS</shortName>
    </alternativeName>
</protein>
<dbReference type="CDD" id="cd00817">
    <property type="entry name" value="ValRS_core"/>
    <property type="match status" value="1"/>
</dbReference>
<dbReference type="GO" id="GO:0005524">
    <property type="term" value="F:ATP binding"/>
    <property type="evidence" value="ECO:0007669"/>
    <property type="project" value="UniProtKB-UniRule"/>
</dbReference>
<keyword evidence="6 11" id="KW-0648">Protein biosynthesis</keyword>
<dbReference type="GO" id="GO:0004832">
    <property type="term" value="F:valine-tRNA ligase activity"/>
    <property type="evidence" value="ECO:0007669"/>
    <property type="project" value="UniProtKB-UniRule"/>
</dbReference>
<keyword evidence="2 11" id="KW-0963">Cytoplasm</keyword>
<dbReference type="InterPro" id="IPR033705">
    <property type="entry name" value="Anticodon_Ia_Val"/>
</dbReference>
<dbReference type="GO" id="GO:0005829">
    <property type="term" value="C:cytosol"/>
    <property type="evidence" value="ECO:0007669"/>
    <property type="project" value="TreeGrafter"/>
</dbReference>
<comment type="domain">
    <text evidence="11">ValRS has two distinct active sites: one for aminoacylation and one for editing. The misactivated threonine is translocated from the active site to the editing site.</text>
</comment>
<evidence type="ECO:0000256" key="3">
    <source>
        <dbReference type="ARBA" id="ARBA00022598"/>
    </source>
</evidence>
<dbReference type="NCBIfam" id="NF009687">
    <property type="entry name" value="PRK13208.1"/>
    <property type="match status" value="1"/>
</dbReference>
<dbReference type="NCBIfam" id="TIGR00422">
    <property type="entry name" value="valS"/>
    <property type="match status" value="1"/>
</dbReference>
<keyword evidence="15" id="KW-1185">Reference proteome</keyword>
<dbReference type="SUPFAM" id="SSF52374">
    <property type="entry name" value="Nucleotidylyl transferase"/>
    <property type="match status" value="1"/>
</dbReference>
<dbReference type="RefSeq" id="WP_268186856.1">
    <property type="nucleotide sequence ID" value="NZ_CP113361.1"/>
</dbReference>
<dbReference type="PANTHER" id="PTHR11946:SF93">
    <property type="entry name" value="VALINE--TRNA LIGASE, CHLOROPLASTIC_MITOCHONDRIAL 2"/>
    <property type="match status" value="1"/>
</dbReference>
<keyword evidence="3 11" id="KW-0436">Ligase</keyword>
<dbReference type="EC" id="6.1.1.9" evidence="11"/>
<evidence type="ECO:0000313" key="14">
    <source>
        <dbReference type="EMBL" id="WAI01601.1"/>
    </source>
</evidence>
<evidence type="ECO:0000256" key="8">
    <source>
        <dbReference type="ARBA" id="ARBA00047552"/>
    </source>
</evidence>
<feature type="short sequence motif" description="'KMSKS' region" evidence="11">
    <location>
        <begin position="523"/>
        <end position="527"/>
    </location>
</feature>
<dbReference type="PRINTS" id="PR00986">
    <property type="entry name" value="TRNASYNTHVAL"/>
</dbReference>
<organism evidence="14 15">
    <name type="scientific">Methanogenium organophilum</name>
    <dbReference type="NCBI Taxonomy" id="2199"/>
    <lineage>
        <taxon>Archaea</taxon>
        <taxon>Methanobacteriati</taxon>
        <taxon>Methanobacteriota</taxon>
        <taxon>Stenosarchaea group</taxon>
        <taxon>Methanomicrobia</taxon>
        <taxon>Methanomicrobiales</taxon>
        <taxon>Methanomicrobiaceae</taxon>
        <taxon>Methanogenium</taxon>
    </lineage>
</organism>
<evidence type="ECO:0000256" key="7">
    <source>
        <dbReference type="ARBA" id="ARBA00023146"/>
    </source>
</evidence>
<dbReference type="EMBL" id="CP113361">
    <property type="protein sequence ID" value="WAI01601.1"/>
    <property type="molecule type" value="Genomic_DNA"/>
</dbReference>
<keyword evidence="5 11" id="KW-0067">ATP-binding</keyword>
<dbReference type="Gene3D" id="3.90.740.10">
    <property type="entry name" value="Valyl/Leucyl/Isoleucyl-tRNA synthetase, editing domain"/>
    <property type="match status" value="1"/>
</dbReference>
<dbReference type="PANTHER" id="PTHR11946">
    <property type="entry name" value="VALYL-TRNA SYNTHETASES"/>
    <property type="match status" value="1"/>
</dbReference>
<dbReference type="InterPro" id="IPR001412">
    <property type="entry name" value="aa-tRNA-synth_I_CS"/>
</dbReference>
<dbReference type="GeneID" id="76833768"/>
<comment type="subcellular location">
    <subcellularLocation>
        <location evidence="1 11">Cytoplasm</location>
    </subcellularLocation>
</comment>
<dbReference type="GO" id="GO:0006438">
    <property type="term" value="P:valyl-tRNA aminoacylation"/>
    <property type="evidence" value="ECO:0007669"/>
    <property type="project" value="UniProtKB-UniRule"/>
</dbReference>
<dbReference type="InterPro" id="IPR013155">
    <property type="entry name" value="M/V/L/I-tRNA-synth_anticd-bd"/>
</dbReference>
<dbReference type="InterPro" id="IPR002303">
    <property type="entry name" value="Valyl-tRNA_ligase"/>
</dbReference>
<evidence type="ECO:0000256" key="11">
    <source>
        <dbReference type="HAMAP-Rule" id="MF_02005"/>
    </source>
</evidence>
<evidence type="ECO:0000256" key="6">
    <source>
        <dbReference type="ARBA" id="ARBA00022917"/>
    </source>
</evidence>
<accession>A0A9X9T8M7</accession>
<dbReference type="SUPFAM" id="SSF47323">
    <property type="entry name" value="Anticodon-binding domain of a subclass of class I aminoacyl-tRNA synthetases"/>
    <property type="match status" value="1"/>
</dbReference>
<dbReference type="FunFam" id="3.40.50.620:FF:000192">
    <property type="entry name" value="Valine--tRNA ligase"/>
    <property type="match status" value="1"/>
</dbReference>
<comment type="similarity">
    <text evidence="10 11">Belongs to the class-I aminoacyl-tRNA synthetase family. ValS type 2 subfamily.</text>
</comment>
<dbReference type="HAMAP" id="MF_02005">
    <property type="entry name" value="Val_tRNA_synth_type2"/>
    <property type="match status" value="1"/>
</dbReference>
<dbReference type="InterPro" id="IPR002300">
    <property type="entry name" value="aa-tRNA-synth_Ia"/>
</dbReference>
<dbReference type="InterPro" id="IPR014729">
    <property type="entry name" value="Rossmann-like_a/b/a_fold"/>
</dbReference>
<feature type="short sequence motif" description="'HIGH' region" evidence="11">
    <location>
        <begin position="47"/>
        <end position="57"/>
    </location>
</feature>
<name>A0A9X9T8M7_METOG</name>
<evidence type="ECO:0000313" key="15">
    <source>
        <dbReference type="Proteomes" id="UP001163096"/>
    </source>
</evidence>
<dbReference type="CDD" id="cd07962">
    <property type="entry name" value="Anticodon_Ia_Val"/>
    <property type="match status" value="1"/>
</dbReference>
<dbReference type="AlphaFoldDB" id="A0A9X9T8M7"/>
<dbReference type="Proteomes" id="UP001163096">
    <property type="component" value="Chromosome"/>
</dbReference>
<dbReference type="InterPro" id="IPR009080">
    <property type="entry name" value="tRNAsynth_Ia_anticodon-bd"/>
</dbReference>
<dbReference type="Pfam" id="PF08264">
    <property type="entry name" value="Anticodon_1"/>
    <property type="match status" value="1"/>
</dbReference>
<dbReference type="KEGG" id="mou:OU421_01660"/>
<evidence type="ECO:0000256" key="1">
    <source>
        <dbReference type="ARBA" id="ARBA00004496"/>
    </source>
</evidence>
<reference evidence="14" key="1">
    <citation type="submission" date="2022-11" db="EMBL/GenBank/DDBJ databases">
        <title>Complete genome sequence of Methanogenium organophilum DSM 3596.</title>
        <authorList>
            <person name="Chen S.-C."/>
            <person name="Lai S.-J."/>
            <person name="You Y.-T."/>
        </authorList>
    </citation>
    <scope>NUCLEOTIDE SEQUENCE</scope>
    <source>
        <strain evidence="14">DSM 3596</strain>
    </source>
</reference>
<dbReference type="InterPro" id="IPR009008">
    <property type="entry name" value="Val/Leu/Ile-tRNA-synth_edit"/>
</dbReference>
<evidence type="ECO:0000259" key="12">
    <source>
        <dbReference type="Pfam" id="PF00133"/>
    </source>
</evidence>
<evidence type="ECO:0000256" key="2">
    <source>
        <dbReference type="ARBA" id="ARBA00022490"/>
    </source>
</evidence>
<dbReference type="PROSITE" id="PS00178">
    <property type="entry name" value="AA_TRNA_LIGASE_I"/>
    <property type="match status" value="1"/>
</dbReference>
<comment type="catalytic activity">
    <reaction evidence="8 11">
        <text>tRNA(Val) + L-valine + ATP = L-valyl-tRNA(Val) + AMP + diphosphate</text>
        <dbReference type="Rhea" id="RHEA:10704"/>
        <dbReference type="Rhea" id="RHEA-COMP:9672"/>
        <dbReference type="Rhea" id="RHEA-COMP:9708"/>
        <dbReference type="ChEBI" id="CHEBI:30616"/>
        <dbReference type="ChEBI" id="CHEBI:33019"/>
        <dbReference type="ChEBI" id="CHEBI:57762"/>
        <dbReference type="ChEBI" id="CHEBI:78442"/>
        <dbReference type="ChEBI" id="CHEBI:78537"/>
        <dbReference type="ChEBI" id="CHEBI:456215"/>
        <dbReference type="EC" id="6.1.1.9"/>
    </reaction>
</comment>
<evidence type="ECO:0000256" key="5">
    <source>
        <dbReference type="ARBA" id="ARBA00022840"/>
    </source>
</evidence>
<dbReference type="InterPro" id="IPR022874">
    <property type="entry name" value="Valine-tRNA_ligase_type_2"/>
</dbReference>
<gene>
    <name evidence="11" type="primary">valS</name>
    <name evidence="14" type="ORF">OU421_01660</name>
</gene>
<dbReference type="Gene3D" id="3.40.50.620">
    <property type="entry name" value="HUPs"/>
    <property type="match status" value="2"/>
</dbReference>
<feature type="domain" description="Aminoacyl-tRNA synthetase class Ia" evidence="12">
    <location>
        <begin position="20"/>
        <end position="561"/>
    </location>
</feature>
<dbReference type="SUPFAM" id="SSF50677">
    <property type="entry name" value="ValRS/IleRS/LeuRS editing domain"/>
    <property type="match status" value="1"/>
</dbReference>
<dbReference type="Gene3D" id="1.10.730.10">
    <property type="entry name" value="Isoleucyl-tRNA Synthetase, Domain 1"/>
    <property type="match status" value="1"/>
</dbReference>
<feature type="domain" description="Methionyl/Valyl/Leucyl/Isoleucyl-tRNA synthetase anticodon-binding" evidence="13">
    <location>
        <begin position="604"/>
        <end position="744"/>
    </location>
</feature>
<evidence type="ECO:0000256" key="10">
    <source>
        <dbReference type="ARBA" id="ARBA00061452"/>
    </source>
</evidence>
<keyword evidence="7 11" id="KW-0030">Aminoacyl-tRNA synthetase</keyword>
<evidence type="ECO:0000259" key="13">
    <source>
        <dbReference type="Pfam" id="PF08264"/>
    </source>
</evidence>
<keyword evidence="4 11" id="KW-0547">Nucleotide-binding</keyword>
<comment type="function">
    <text evidence="9 11">Catalyzes the attachment of valine to tRNA(Val). As ValRS can inadvertently accommodate and process structurally similar amino acids such as threonine, to avoid such errors, it has a 'posttransfer' editing activity that hydrolyzes mischarged Thr-tRNA(Val) in a tRNA-dependent manner.</text>
</comment>
<feature type="binding site" evidence="11">
    <location>
        <position position="526"/>
    </location>
    <ligand>
        <name>ATP</name>
        <dbReference type="ChEBI" id="CHEBI:30616"/>
    </ligand>
</feature>
<evidence type="ECO:0000256" key="4">
    <source>
        <dbReference type="ARBA" id="ARBA00022741"/>
    </source>
</evidence>
<dbReference type="GO" id="GO:0002161">
    <property type="term" value="F:aminoacyl-tRNA deacylase activity"/>
    <property type="evidence" value="ECO:0007669"/>
    <property type="project" value="InterPro"/>
</dbReference>
<evidence type="ECO:0000256" key="9">
    <source>
        <dbReference type="ARBA" id="ARBA00055630"/>
    </source>
</evidence>